<reference evidence="11" key="1">
    <citation type="submission" date="2016-09" db="EMBL/GenBank/DDBJ databases">
        <authorList>
            <person name="Koehorst J."/>
        </authorList>
    </citation>
    <scope>NUCLEOTIDE SEQUENCE [LARGE SCALE GENOMIC DNA]</scope>
</reference>
<dbReference type="CDD" id="cd03225">
    <property type="entry name" value="ABC_cobalt_CbiO_domain1"/>
    <property type="match status" value="1"/>
</dbReference>
<keyword evidence="5" id="KW-0547">Nucleotide-binding</keyword>
<comment type="subcellular location">
    <subcellularLocation>
        <location evidence="1">Cell membrane</location>
    </subcellularLocation>
</comment>
<evidence type="ECO:0000259" key="9">
    <source>
        <dbReference type="PROSITE" id="PS50893"/>
    </source>
</evidence>
<gene>
    <name evidence="10" type="ORF">PYTT_1120</name>
</gene>
<name>A0A1C7PD67_9BACT</name>
<dbReference type="InterPro" id="IPR027417">
    <property type="entry name" value="P-loop_NTPase"/>
</dbReference>
<keyword evidence="8" id="KW-0472">Membrane</keyword>
<dbReference type="PROSITE" id="PS50893">
    <property type="entry name" value="ABC_TRANSPORTER_2"/>
    <property type="match status" value="1"/>
</dbReference>
<dbReference type="SMART" id="SM00382">
    <property type="entry name" value="AAA"/>
    <property type="match status" value="1"/>
</dbReference>
<proteinExistence type="inferred from homology"/>
<comment type="similarity">
    <text evidence="2">Belongs to the ABC transporter superfamily.</text>
</comment>
<dbReference type="RefSeq" id="WP_067774114.1">
    <property type="nucleotide sequence ID" value="NZ_LIGX01000017.1"/>
</dbReference>
<keyword evidence="7" id="KW-1278">Translocase</keyword>
<keyword evidence="11" id="KW-1185">Reference proteome</keyword>
<dbReference type="FunFam" id="3.40.50.300:FF:000224">
    <property type="entry name" value="Energy-coupling factor transporter ATP-binding protein EcfA"/>
    <property type="match status" value="1"/>
</dbReference>
<accession>A0A1C7PD67</accession>
<sequence length="240" mass="26229">MTLLETISLSHRYPDGTPSLKNISLRIEPGETVALIGGNGAGKTTLLHHLSGILLPMEGQLLLDGSSIEKRTLPILRRSVGIVFQNSDDQLFMPTILEDAAFGPLNMGLSPEEAEQSALNALEQVGCLALRDKPPHHLSGGEKRLASIATVLSMDARALLLDEPSSNLDPRSRRDLIRLLAELGKTLVIATHDLDMALDLCRRTIILHKGEIAADGPTITLLRQKDLLESCHLELPYRYQ</sequence>
<dbReference type="PATRIC" id="fig|1679444.3.peg.2391"/>
<evidence type="ECO:0000256" key="5">
    <source>
        <dbReference type="ARBA" id="ARBA00022741"/>
    </source>
</evidence>
<dbReference type="InterPro" id="IPR050095">
    <property type="entry name" value="ECF_ABC_transporter_ATP-bd"/>
</dbReference>
<evidence type="ECO:0000313" key="10">
    <source>
        <dbReference type="EMBL" id="SEH83839.1"/>
    </source>
</evidence>
<evidence type="ECO:0000256" key="8">
    <source>
        <dbReference type="ARBA" id="ARBA00023136"/>
    </source>
</evidence>
<dbReference type="STRING" id="1679444.PYTT_1120"/>
<evidence type="ECO:0000313" key="11">
    <source>
        <dbReference type="Proteomes" id="UP000176204"/>
    </source>
</evidence>
<feature type="domain" description="ABC transporter" evidence="9">
    <location>
        <begin position="4"/>
        <end position="234"/>
    </location>
</feature>
<dbReference type="OrthoDB" id="197875at2"/>
<dbReference type="Proteomes" id="UP000176204">
    <property type="component" value="Chromosome I"/>
</dbReference>
<evidence type="ECO:0000256" key="3">
    <source>
        <dbReference type="ARBA" id="ARBA00022448"/>
    </source>
</evidence>
<dbReference type="GO" id="GO:0005524">
    <property type="term" value="F:ATP binding"/>
    <property type="evidence" value="ECO:0007669"/>
    <property type="project" value="UniProtKB-KW"/>
</dbReference>
<dbReference type="PANTHER" id="PTHR43553:SF24">
    <property type="entry name" value="ENERGY-COUPLING FACTOR TRANSPORTER ATP-BINDING PROTEIN ECFA1"/>
    <property type="match status" value="1"/>
</dbReference>
<keyword evidence="4" id="KW-1003">Cell membrane</keyword>
<dbReference type="InterPro" id="IPR003593">
    <property type="entry name" value="AAA+_ATPase"/>
</dbReference>
<dbReference type="EMBL" id="LT629973">
    <property type="protein sequence ID" value="SEH83839.1"/>
    <property type="molecule type" value="Genomic_DNA"/>
</dbReference>
<dbReference type="InterPro" id="IPR003439">
    <property type="entry name" value="ABC_transporter-like_ATP-bd"/>
</dbReference>
<evidence type="ECO:0000256" key="4">
    <source>
        <dbReference type="ARBA" id="ARBA00022475"/>
    </source>
</evidence>
<keyword evidence="6" id="KW-0067">ATP-binding</keyword>
<evidence type="ECO:0000256" key="6">
    <source>
        <dbReference type="ARBA" id="ARBA00022840"/>
    </source>
</evidence>
<dbReference type="Gene3D" id="3.40.50.300">
    <property type="entry name" value="P-loop containing nucleotide triphosphate hydrolases"/>
    <property type="match status" value="1"/>
</dbReference>
<dbReference type="InterPro" id="IPR015856">
    <property type="entry name" value="ABC_transpr_CbiO/EcfA_su"/>
</dbReference>
<keyword evidence="3" id="KW-0813">Transport</keyword>
<dbReference type="Pfam" id="PF00005">
    <property type="entry name" value="ABC_tran"/>
    <property type="match status" value="1"/>
</dbReference>
<evidence type="ECO:0000256" key="1">
    <source>
        <dbReference type="ARBA" id="ARBA00004236"/>
    </source>
</evidence>
<dbReference type="InterPro" id="IPR017871">
    <property type="entry name" value="ABC_transporter-like_CS"/>
</dbReference>
<dbReference type="PANTHER" id="PTHR43553">
    <property type="entry name" value="HEAVY METAL TRANSPORTER"/>
    <property type="match status" value="1"/>
</dbReference>
<dbReference type="PROSITE" id="PS00211">
    <property type="entry name" value="ABC_TRANSPORTER_1"/>
    <property type="match status" value="1"/>
</dbReference>
<evidence type="ECO:0000256" key="7">
    <source>
        <dbReference type="ARBA" id="ARBA00022967"/>
    </source>
</evidence>
<evidence type="ECO:0000256" key="2">
    <source>
        <dbReference type="ARBA" id="ARBA00005417"/>
    </source>
</evidence>
<dbReference type="AlphaFoldDB" id="A0A1C7PD67"/>
<dbReference type="KEGG" id="agl:PYTT_1120"/>
<dbReference type="GO" id="GO:0016887">
    <property type="term" value="F:ATP hydrolysis activity"/>
    <property type="evidence" value="ECO:0007669"/>
    <property type="project" value="InterPro"/>
</dbReference>
<organism evidence="10 11">
    <name type="scientific">Akkermansia glycaniphila</name>
    <dbReference type="NCBI Taxonomy" id="1679444"/>
    <lineage>
        <taxon>Bacteria</taxon>
        <taxon>Pseudomonadati</taxon>
        <taxon>Verrucomicrobiota</taxon>
        <taxon>Verrucomicrobiia</taxon>
        <taxon>Verrucomicrobiales</taxon>
        <taxon>Akkermansiaceae</taxon>
        <taxon>Akkermansia</taxon>
    </lineage>
</organism>
<dbReference type="SUPFAM" id="SSF52540">
    <property type="entry name" value="P-loop containing nucleoside triphosphate hydrolases"/>
    <property type="match status" value="1"/>
</dbReference>
<dbReference type="GO" id="GO:0043190">
    <property type="term" value="C:ATP-binding cassette (ABC) transporter complex"/>
    <property type="evidence" value="ECO:0007669"/>
    <property type="project" value="TreeGrafter"/>
</dbReference>
<dbReference type="GO" id="GO:0042626">
    <property type="term" value="F:ATPase-coupled transmembrane transporter activity"/>
    <property type="evidence" value="ECO:0007669"/>
    <property type="project" value="TreeGrafter"/>
</dbReference>
<protein>
    <submittedName>
        <fullName evidence="10">Abc transporter</fullName>
    </submittedName>
</protein>